<accession>A0A5C5ZUM0</accession>
<protein>
    <recommendedName>
        <fullName evidence="4">DUF3618 domain-containing protein</fullName>
    </recommendedName>
</protein>
<gene>
    <name evidence="2" type="ORF">Mal64_14980</name>
</gene>
<dbReference type="OrthoDB" id="213584at2"/>
<organism evidence="2 3">
    <name type="scientific">Pseudobythopirellula maris</name>
    <dbReference type="NCBI Taxonomy" id="2527991"/>
    <lineage>
        <taxon>Bacteria</taxon>
        <taxon>Pseudomonadati</taxon>
        <taxon>Planctomycetota</taxon>
        <taxon>Planctomycetia</taxon>
        <taxon>Pirellulales</taxon>
        <taxon>Lacipirellulaceae</taxon>
        <taxon>Pseudobythopirellula</taxon>
    </lineage>
</organism>
<dbReference type="RefSeq" id="WP_146398537.1">
    <property type="nucleotide sequence ID" value="NZ_SJPQ01000001.1"/>
</dbReference>
<dbReference type="Proteomes" id="UP000315440">
    <property type="component" value="Unassembled WGS sequence"/>
</dbReference>
<name>A0A5C5ZUM0_9BACT</name>
<evidence type="ECO:0000313" key="2">
    <source>
        <dbReference type="EMBL" id="TWT91099.1"/>
    </source>
</evidence>
<comment type="caution">
    <text evidence="2">The sequence shown here is derived from an EMBL/GenBank/DDBJ whole genome shotgun (WGS) entry which is preliminary data.</text>
</comment>
<feature type="region of interest" description="Disordered" evidence="1">
    <location>
        <begin position="156"/>
        <end position="175"/>
    </location>
</feature>
<dbReference type="EMBL" id="SJPQ01000001">
    <property type="protein sequence ID" value="TWT91099.1"/>
    <property type="molecule type" value="Genomic_DNA"/>
</dbReference>
<evidence type="ECO:0000313" key="3">
    <source>
        <dbReference type="Proteomes" id="UP000315440"/>
    </source>
</evidence>
<sequence>MPDPRRPVFEYLRQKQAARSMARPSTPTSGPLPKQGGPAKGDPTTGGPGRQSSEHAPPASPPGAAGDASPSDAEAEAIRLRMQDVRRQLHDDVVVVREQVSDAFDWRTYVERYPLVTVGAAAALGYFLMPKRRPTPRVELTDSQFDKLHKKGKITVENAATTSSGGSTSDSDSGKSSAVKSAIAAAGAVALRAAVGHVVGHVTERYAAKQAGDDSSASGGPGAADAGFAQTPQHGRRF</sequence>
<reference evidence="2 3" key="1">
    <citation type="submission" date="2019-02" db="EMBL/GenBank/DDBJ databases">
        <title>Deep-cultivation of Planctomycetes and their phenomic and genomic characterization uncovers novel biology.</title>
        <authorList>
            <person name="Wiegand S."/>
            <person name="Jogler M."/>
            <person name="Boedeker C."/>
            <person name="Pinto D."/>
            <person name="Vollmers J."/>
            <person name="Rivas-Marin E."/>
            <person name="Kohn T."/>
            <person name="Peeters S.H."/>
            <person name="Heuer A."/>
            <person name="Rast P."/>
            <person name="Oberbeckmann S."/>
            <person name="Bunk B."/>
            <person name="Jeske O."/>
            <person name="Meyerdierks A."/>
            <person name="Storesund J.E."/>
            <person name="Kallscheuer N."/>
            <person name="Luecker S."/>
            <person name="Lage O.M."/>
            <person name="Pohl T."/>
            <person name="Merkel B.J."/>
            <person name="Hornburger P."/>
            <person name="Mueller R.-W."/>
            <person name="Bruemmer F."/>
            <person name="Labrenz M."/>
            <person name="Spormann A.M."/>
            <person name="Op Den Camp H."/>
            <person name="Overmann J."/>
            <person name="Amann R."/>
            <person name="Jetten M.S.M."/>
            <person name="Mascher T."/>
            <person name="Medema M.H."/>
            <person name="Devos D.P."/>
            <person name="Kaster A.-K."/>
            <person name="Ovreas L."/>
            <person name="Rohde M."/>
            <person name="Galperin M.Y."/>
            <person name="Jogler C."/>
        </authorList>
    </citation>
    <scope>NUCLEOTIDE SEQUENCE [LARGE SCALE GENOMIC DNA]</scope>
    <source>
        <strain evidence="2 3">Mal64</strain>
    </source>
</reference>
<evidence type="ECO:0000256" key="1">
    <source>
        <dbReference type="SAM" id="MobiDB-lite"/>
    </source>
</evidence>
<feature type="region of interest" description="Disordered" evidence="1">
    <location>
        <begin position="1"/>
        <end position="74"/>
    </location>
</feature>
<evidence type="ECO:0008006" key="4">
    <source>
        <dbReference type="Google" id="ProtNLM"/>
    </source>
</evidence>
<feature type="compositionally biased region" description="Low complexity" evidence="1">
    <location>
        <begin position="159"/>
        <end position="175"/>
    </location>
</feature>
<feature type="compositionally biased region" description="Low complexity" evidence="1">
    <location>
        <begin position="54"/>
        <end position="72"/>
    </location>
</feature>
<feature type="region of interest" description="Disordered" evidence="1">
    <location>
        <begin position="209"/>
        <end position="238"/>
    </location>
</feature>
<dbReference type="AlphaFoldDB" id="A0A5C5ZUM0"/>
<keyword evidence="3" id="KW-1185">Reference proteome</keyword>
<proteinExistence type="predicted"/>
<feature type="compositionally biased region" description="Low complexity" evidence="1">
    <location>
        <begin position="209"/>
        <end position="229"/>
    </location>
</feature>